<feature type="non-terminal residue" evidence="1">
    <location>
        <position position="162"/>
    </location>
</feature>
<accession>X1SNR7</accession>
<gene>
    <name evidence="1" type="ORF">S12H4_24332</name>
</gene>
<evidence type="ECO:0000313" key="1">
    <source>
        <dbReference type="EMBL" id="GAI76975.1"/>
    </source>
</evidence>
<proteinExistence type="predicted"/>
<organism evidence="1">
    <name type="scientific">marine sediment metagenome</name>
    <dbReference type="NCBI Taxonomy" id="412755"/>
    <lineage>
        <taxon>unclassified sequences</taxon>
        <taxon>metagenomes</taxon>
        <taxon>ecological metagenomes</taxon>
    </lineage>
</organism>
<name>X1SNR7_9ZZZZ</name>
<dbReference type="EMBL" id="BARW01013174">
    <property type="protein sequence ID" value="GAI76975.1"/>
    <property type="molecule type" value="Genomic_DNA"/>
</dbReference>
<comment type="caution">
    <text evidence="1">The sequence shown here is derived from an EMBL/GenBank/DDBJ whole genome shotgun (WGS) entry which is preliminary data.</text>
</comment>
<reference evidence="1" key="1">
    <citation type="journal article" date="2014" name="Front. Microbiol.">
        <title>High frequency of phylogenetically diverse reductive dehalogenase-homologous genes in deep subseafloor sedimentary metagenomes.</title>
        <authorList>
            <person name="Kawai M."/>
            <person name="Futagami T."/>
            <person name="Toyoda A."/>
            <person name="Takaki Y."/>
            <person name="Nishi S."/>
            <person name="Hori S."/>
            <person name="Arai W."/>
            <person name="Tsubouchi T."/>
            <person name="Morono Y."/>
            <person name="Uchiyama I."/>
            <person name="Ito T."/>
            <person name="Fujiyama A."/>
            <person name="Inagaki F."/>
            <person name="Takami H."/>
        </authorList>
    </citation>
    <scope>NUCLEOTIDE SEQUENCE</scope>
    <source>
        <strain evidence="1">Expedition CK06-06</strain>
    </source>
</reference>
<feature type="non-terminal residue" evidence="1">
    <location>
        <position position="1"/>
    </location>
</feature>
<protein>
    <submittedName>
        <fullName evidence="1">Uncharacterized protein</fullName>
    </submittedName>
</protein>
<sequence>FYKDGKSIVLNTHPEVVKFHLDNKFKFIHSFPITPSYNKLVYCPKSADLYGIRSDSIEAVFNHREPIDFVEFHEGYFDFYCYASIKGPKCQSNFYMNNLEKLKFQNRYIQKQASNIIATAEDEHYFQIPELVDSRCFMHCQSYVPEKIRLANEFLQQHFNLS</sequence>
<dbReference type="AlphaFoldDB" id="X1SNR7"/>